<feature type="compositionally biased region" description="Polar residues" evidence="1">
    <location>
        <begin position="268"/>
        <end position="285"/>
    </location>
</feature>
<reference evidence="3 4" key="1">
    <citation type="submission" date="2024-08" db="EMBL/GenBank/DDBJ databases">
        <authorList>
            <person name="Cucini C."/>
            <person name="Frati F."/>
        </authorList>
    </citation>
    <scope>NUCLEOTIDE SEQUENCE [LARGE SCALE GENOMIC DNA]</scope>
</reference>
<feature type="region of interest" description="Disordered" evidence="1">
    <location>
        <begin position="187"/>
        <end position="285"/>
    </location>
</feature>
<feature type="compositionally biased region" description="Basic residues" evidence="1">
    <location>
        <begin position="386"/>
        <end position="399"/>
    </location>
</feature>
<feature type="compositionally biased region" description="Basic residues" evidence="1">
    <location>
        <begin position="131"/>
        <end position="140"/>
    </location>
</feature>
<gene>
    <name evidence="3" type="ORF">ODALV1_LOCUS20059</name>
</gene>
<feature type="compositionally biased region" description="Polar residues" evidence="1">
    <location>
        <begin position="187"/>
        <end position="207"/>
    </location>
</feature>
<feature type="region of interest" description="Disordered" evidence="1">
    <location>
        <begin position="338"/>
        <end position="402"/>
    </location>
</feature>
<comment type="caution">
    <text evidence="3">The sequence shown here is derived from an EMBL/GenBank/DDBJ whole genome shotgun (WGS) entry which is preliminary data.</text>
</comment>
<name>A0ABP1RDR1_9HEXA</name>
<feature type="compositionally biased region" description="Pro residues" evidence="1">
    <location>
        <begin position="708"/>
        <end position="717"/>
    </location>
</feature>
<feature type="compositionally biased region" description="Low complexity" evidence="1">
    <location>
        <begin position="307"/>
        <end position="326"/>
    </location>
</feature>
<feature type="compositionally biased region" description="Low complexity" evidence="1">
    <location>
        <begin position="459"/>
        <end position="481"/>
    </location>
</feature>
<feature type="signal peptide" evidence="2">
    <location>
        <begin position="1"/>
        <end position="28"/>
    </location>
</feature>
<feature type="region of interest" description="Disordered" evidence="1">
    <location>
        <begin position="55"/>
        <end position="161"/>
    </location>
</feature>
<protein>
    <submittedName>
        <fullName evidence="3">Uncharacterized protein</fullName>
    </submittedName>
</protein>
<feature type="region of interest" description="Disordered" evidence="1">
    <location>
        <begin position="414"/>
        <end position="515"/>
    </location>
</feature>
<feature type="compositionally biased region" description="Low complexity" evidence="1">
    <location>
        <begin position="64"/>
        <end position="86"/>
    </location>
</feature>
<keyword evidence="4" id="KW-1185">Reference proteome</keyword>
<feature type="chain" id="PRO_5046256016" evidence="2">
    <location>
        <begin position="29"/>
        <end position="812"/>
    </location>
</feature>
<feature type="compositionally biased region" description="Polar residues" evidence="1">
    <location>
        <begin position="147"/>
        <end position="161"/>
    </location>
</feature>
<feature type="region of interest" description="Disordered" evidence="1">
    <location>
        <begin position="536"/>
        <end position="598"/>
    </location>
</feature>
<accession>A0ABP1RDR1</accession>
<sequence>MATRNCFLAMAIPFLLVLFTVLVDLTRAQLNLPEMPGPPYPDRWGNNRWGVKYDPRVHGRGSRPARPQSSSASSSSGGLWGDAAGAPENTPSRYRGGRDWSPPYSQHHNHQSSRGKWAPGLKPLVSSLTSRFKHRNRRPPHNASGGRDTSSYSTHDPTNNDGYTSKAIHSYVKNYLDHYSTVAQTPSASSDLVNTQNFGGPQDQSDNFRPKNFASFGRKPGHVSSDRSSSTSFVQTSREYKREPRSRGSSSRSDTTNTSSSKARYRTYNAQTDLFGPSTSSNRNKNFAKTLSNIYNDYKPGAENTVSSLRNGDGSSSSSSSISNAASDSISNSILVTDEELDPYVPHPPSYSSSRPSRPRPTPSRPRPKPSAVRPRDESSFGPSNHSKRPRRPPTRGKGRPLSALDLFEETQGEYSFSGPDYSSAPLYDGDKSPFSDIRGSGPLSPNHPINSGGGRPNGYSSGFSGPGYSESDSGPSYSFGSSGGPGYPLSNGGGVGGPSYSGHGPYNNNPVPLGENNLSPHTVYSYDIYDMGPGPGPMSSPPLAHPHPHSPHGLNYIPPSSYYYSPPSYPPNKRKPKRKNKNRSQHTPMNILRGLLGRGDNKRAYANLQEHAYSQLSPHGIPPVVPHHPPQFAYNPLWNSLSGGLDFMDRPRDPLHPRPHPPPSHGGLLGGLAGLTGLRDRPPHHHHQRPHPFQGISRPHGPLGSRLPPPHQPPPNHNGEEGEKIEEDLRERERDPLRDPNEYKTAYHNWPRIFTAVGSTVDAVAGGIHAARKEVSKMTGQAVAKGIMMGGTAVHEVSKGMATVITKMSKI</sequence>
<organism evidence="3 4">
    <name type="scientific">Orchesella dallaii</name>
    <dbReference type="NCBI Taxonomy" id="48710"/>
    <lineage>
        <taxon>Eukaryota</taxon>
        <taxon>Metazoa</taxon>
        <taxon>Ecdysozoa</taxon>
        <taxon>Arthropoda</taxon>
        <taxon>Hexapoda</taxon>
        <taxon>Collembola</taxon>
        <taxon>Entomobryomorpha</taxon>
        <taxon>Entomobryoidea</taxon>
        <taxon>Orchesellidae</taxon>
        <taxon>Orchesellinae</taxon>
        <taxon>Orchesella</taxon>
    </lineage>
</organism>
<evidence type="ECO:0000313" key="4">
    <source>
        <dbReference type="Proteomes" id="UP001642540"/>
    </source>
</evidence>
<feature type="compositionally biased region" description="Low complexity" evidence="1">
    <location>
        <begin position="247"/>
        <end position="261"/>
    </location>
</feature>
<feature type="region of interest" description="Disordered" evidence="1">
    <location>
        <begin position="305"/>
        <end position="326"/>
    </location>
</feature>
<dbReference type="EMBL" id="CAXLJM020000068">
    <property type="protein sequence ID" value="CAL8123029.1"/>
    <property type="molecule type" value="Genomic_DNA"/>
</dbReference>
<feature type="compositionally biased region" description="Pro residues" evidence="1">
    <location>
        <begin position="536"/>
        <end position="546"/>
    </location>
</feature>
<proteinExistence type="predicted"/>
<feature type="region of interest" description="Disordered" evidence="1">
    <location>
        <begin position="650"/>
        <end position="744"/>
    </location>
</feature>
<feature type="compositionally biased region" description="Basic and acidic residues" evidence="1">
    <location>
        <begin position="719"/>
        <end position="743"/>
    </location>
</feature>
<feature type="compositionally biased region" description="Low complexity" evidence="1">
    <location>
        <begin position="226"/>
        <end position="237"/>
    </location>
</feature>
<evidence type="ECO:0000313" key="3">
    <source>
        <dbReference type="EMBL" id="CAL8123029.1"/>
    </source>
</evidence>
<keyword evidence="2" id="KW-0732">Signal</keyword>
<dbReference type="Proteomes" id="UP001642540">
    <property type="component" value="Unassembled WGS sequence"/>
</dbReference>
<feature type="compositionally biased region" description="Gly residues" evidence="1">
    <location>
        <begin position="482"/>
        <end position="500"/>
    </location>
</feature>
<feature type="compositionally biased region" description="Basic residues" evidence="1">
    <location>
        <begin position="573"/>
        <end position="585"/>
    </location>
</feature>
<evidence type="ECO:0000256" key="1">
    <source>
        <dbReference type="SAM" id="MobiDB-lite"/>
    </source>
</evidence>
<evidence type="ECO:0000256" key="2">
    <source>
        <dbReference type="SAM" id="SignalP"/>
    </source>
</evidence>